<proteinExistence type="predicted"/>
<feature type="transmembrane region" description="Helical" evidence="2">
    <location>
        <begin position="12"/>
        <end position="33"/>
    </location>
</feature>
<keyword evidence="2" id="KW-0472">Membrane</keyword>
<protein>
    <submittedName>
        <fullName evidence="3">Uncharacterized protein</fullName>
    </submittedName>
</protein>
<keyword evidence="2" id="KW-0812">Transmembrane</keyword>
<accession>A0A8S5VU12</accession>
<dbReference type="EMBL" id="BK035393">
    <property type="protein sequence ID" value="DAG97998.1"/>
    <property type="molecule type" value="Genomic_DNA"/>
</dbReference>
<feature type="coiled-coil region" evidence="1">
    <location>
        <begin position="55"/>
        <end position="82"/>
    </location>
</feature>
<keyword evidence="1" id="KW-0175">Coiled coil</keyword>
<evidence type="ECO:0000256" key="2">
    <source>
        <dbReference type="SAM" id="Phobius"/>
    </source>
</evidence>
<keyword evidence="2" id="KW-1133">Transmembrane helix</keyword>
<name>A0A8S5VU12_9CAUD</name>
<evidence type="ECO:0000256" key="1">
    <source>
        <dbReference type="SAM" id="Coils"/>
    </source>
</evidence>
<organism evidence="3">
    <name type="scientific">Ackermannviridae sp</name>
    <dbReference type="NCBI Taxonomy" id="2831612"/>
    <lineage>
        <taxon>Viruses</taxon>
        <taxon>Duplodnaviria</taxon>
        <taxon>Heunggongvirae</taxon>
        <taxon>Uroviricota</taxon>
        <taxon>Caudoviricetes</taxon>
        <taxon>Pantevenvirales</taxon>
        <taxon>Ackermannviridae</taxon>
    </lineage>
</organism>
<sequence length="133" mass="15462">MTKDNCTNIKKILRISTIVFFVITTIYFIVAIMRIANIGSENKPHEIIDSLKYTNSVYEHDVRKLKAQIDSLSLQNEISSKKIDSLENVVDTKTFSLRKAESAMRAKKLNFSKDVFEVEQELRQNIQEYEKNN</sequence>
<evidence type="ECO:0000313" key="3">
    <source>
        <dbReference type="EMBL" id="DAG97998.1"/>
    </source>
</evidence>
<reference evidence="3" key="1">
    <citation type="journal article" date="2021" name="Proc. Natl. Acad. Sci. U.S.A.">
        <title>A Catalog of Tens of Thousands of Viruses from Human Metagenomes Reveals Hidden Associations with Chronic Diseases.</title>
        <authorList>
            <person name="Tisza M.J."/>
            <person name="Buck C.B."/>
        </authorList>
    </citation>
    <scope>NUCLEOTIDE SEQUENCE</scope>
    <source>
        <strain evidence="3">CtASH1</strain>
    </source>
</reference>